<dbReference type="EMBL" id="JAASAI010000031">
    <property type="protein sequence ID" value="NIL24743.1"/>
    <property type="molecule type" value="Genomic_DNA"/>
</dbReference>
<evidence type="ECO:0000313" key="3">
    <source>
        <dbReference type="Proteomes" id="UP000712947"/>
    </source>
</evidence>
<dbReference type="RefSeq" id="WP_049612873.1">
    <property type="nucleotide sequence ID" value="NZ_CABHYO010000040.1"/>
</dbReference>
<feature type="chain" id="PRO_5041301322" description="Secreted protein" evidence="1">
    <location>
        <begin position="30"/>
        <end position="85"/>
    </location>
</feature>
<comment type="caution">
    <text evidence="2">The sequence shown here is derived from an EMBL/GenBank/DDBJ whole genome shotgun (WGS) entry which is preliminary data.</text>
</comment>
<accession>A0AA44CPW5</accession>
<proteinExistence type="predicted"/>
<keyword evidence="1" id="KW-0732">Signal</keyword>
<dbReference type="Proteomes" id="UP000712947">
    <property type="component" value="Unassembled WGS sequence"/>
</dbReference>
<evidence type="ECO:0000256" key="1">
    <source>
        <dbReference type="SAM" id="SignalP"/>
    </source>
</evidence>
<organism evidence="2 3">
    <name type="scientific">Yersinia mollaretii</name>
    <dbReference type="NCBI Taxonomy" id="33060"/>
    <lineage>
        <taxon>Bacteria</taxon>
        <taxon>Pseudomonadati</taxon>
        <taxon>Pseudomonadota</taxon>
        <taxon>Gammaproteobacteria</taxon>
        <taxon>Enterobacterales</taxon>
        <taxon>Yersiniaceae</taxon>
        <taxon>Yersinia</taxon>
    </lineage>
</organism>
<name>A0AA44CPW5_YERMO</name>
<sequence>MNMKYLKLIPAIALMASAIFFASVRPSLAQIPTYYHDIVSENCELDPGSTLCDPGPVFMNAERLTDVIPTQADQLQFLSPPPIQW</sequence>
<evidence type="ECO:0000313" key="2">
    <source>
        <dbReference type="EMBL" id="NIL24743.1"/>
    </source>
</evidence>
<evidence type="ECO:0008006" key="4">
    <source>
        <dbReference type="Google" id="ProtNLM"/>
    </source>
</evidence>
<protein>
    <recommendedName>
        <fullName evidence="4">Secreted protein</fullName>
    </recommendedName>
</protein>
<feature type="signal peptide" evidence="1">
    <location>
        <begin position="1"/>
        <end position="29"/>
    </location>
</feature>
<reference evidence="2" key="1">
    <citation type="submission" date="2020-03" db="EMBL/GenBank/DDBJ databases">
        <authorList>
            <person name="Kislichkina A."/>
            <person name="Dentovskaya S."/>
            <person name="Shaikhutdinov R."/>
            <person name="Ivanov S."/>
            <person name="Sizova A."/>
            <person name="Solomentsev V."/>
            <person name="Bogun A."/>
        </authorList>
    </citation>
    <scope>NUCLEOTIDE SEQUENCE</scope>
    <source>
        <strain evidence="2">SCPM-O-B-7610</strain>
    </source>
</reference>
<gene>
    <name evidence="2" type="ORF">HB991_19785</name>
</gene>
<dbReference type="AlphaFoldDB" id="A0AA44CPW5"/>